<keyword evidence="4" id="KW-1185">Reference proteome</keyword>
<dbReference type="PANTHER" id="PTHR31900">
    <property type="entry name" value="F-BOX/RNI SUPERFAMILY PROTEIN-RELATED"/>
    <property type="match status" value="1"/>
</dbReference>
<dbReference type="SUPFAM" id="SSF52047">
    <property type="entry name" value="RNI-like"/>
    <property type="match status" value="1"/>
</dbReference>
<dbReference type="EnsemblPlants" id="Kaladp0048s0445.1.v1.1">
    <property type="protein sequence ID" value="Kaladp0048s0445.1.v1.1.CDS.1"/>
    <property type="gene ID" value="Kaladp0048s0445.v1.1"/>
</dbReference>
<dbReference type="Gramene" id="Kaladp0048s0445.1.v1.1">
    <property type="protein sequence ID" value="Kaladp0048s0445.1.v1.1.CDS.1"/>
    <property type="gene ID" value="Kaladp0048s0445.v1.1"/>
</dbReference>
<feature type="domain" description="F-box" evidence="2">
    <location>
        <begin position="8"/>
        <end position="61"/>
    </location>
</feature>
<dbReference type="OMA" id="METFELC"/>
<dbReference type="InterPro" id="IPR055411">
    <property type="entry name" value="LRR_FXL15/At3g58940/PEG3-like"/>
</dbReference>
<dbReference type="InterPro" id="IPR050232">
    <property type="entry name" value="FBL13/AtMIF1-like"/>
</dbReference>
<dbReference type="Gene3D" id="3.80.10.10">
    <property type="entry name" value="Ribonuclease Inhibitor"/>
    <property type="match status" value="1"/>
</dbReference>
<dbReference type="InterPro" id="IPR001810">
    <property type="entry name" value="F-box_dom"/>
</dbReference>
<feature type="transmembrane region" description="Helical" evidence="1">
    <location>
        <begin position="96"/>
        <end position="118"/>
    </location>
</feature>
<dbReference type="Gene3D" id="1.20.1280.50">
    <property type="match status" value="1"/>
</dbReference>
<dbReference type="CDD" id="cd22160">
    <property type="entry name" value="F-box_AtFBL13-like"/>
    <property type="match status" value="1"/>
</dbReference>
<dbReference type="PANTHER" id="PTHR31900:SF34">
    <property type="entry name" value="EMB|CAB62440.1-RELATED"/>
    <property type="match status" value="1"/>
</dbReference>
<dbReference type="InterPro" id="IPR053781">
    <property type="entry name" value="F-box_AtFBL13-like"/>
</dbReference>
<evidence type="ECO:0000313" key="3">
    <source>
        <dbReference type="EnsemblPlants" id="Kaladp0048s0445.1.v1.1.CDS.1"/>
    </source>
</evidence>
<dbReference type="InterPro" id="IPR036047">
    <property type="entry name" value="F-box-like_dom_sf"/>
</dbReference>
<dbReference type="Pfam" id="PF24758">
    <property type="entry name" value="LRR_At5g56370"/>
    <property type="match status" value="1"/>
</dbReference>
<evidence type="ECO:0000313" key="4">
    <source>
        <dbReference type="Proteomes" id="UP000594263"/>
    </source>
</evidence>
<dbReference type="SUPFAM" id="SSF81383">
    <property type="entry name" value="F-box domain"/>
    <property type="match status" value="1"/>
</dbReference>
<keyword evidence="1" id="KW-0812">Transmembrane</keyword>
<keyword evidence="1" id="KW-1133">Transmembrane helix</keyword>
<organism evidence="3 4">
    <name type="scientific">Kalanchoe fedtschenkoi</name>
    <name type="common">Lavender scallops</name>
    <name type="synonym">South American air plant</name>
    <dbReference type="NCBI Taxonomy" id="63787"/>
    <lineage>
        <taxon>Eukaryota</taxon>
        <taxon>Viridiplantae</taxon>
        <taxon>Streptophyta</taxon>
        <taxon>Embryophyta</taxon>
        <taxon>Tracheophyta</taxon>
        <taxon>Spermatophyta</taxon>
        <taxon>Magnoliopsida</taxon>
        <taxon>eudicotyledons</taxon>
        <taxon>Gunneridae</taxon>
        <taxon>Pentapetalae</taxon>
        <taxon>Saxifragales</taxon>
        <taxon>Crassulaceae</taxon>
        <taxon>Kalanchoe</taxon>
    </lineage>
</organism>
<dbReference type="PROSITE" id="PS50181">
    <property type="entry name" value="FBOX"/>
    <property type="match status" value="1"/>
</dbReference>
<dbReference type="InterPro" id="IPR032675">
    <property type="entry name" value="LRR_dom_sf"/>
</dbReference>
<proteinExistence type="predicted"/>
<accession>A0A7N0ZXA4</accession>
<dbReference type="Proteomes" id="UP000594263">
    <property type="component" value="Unplaced"/>
</dbReference>
<dbReference type="Pfam" id="PF00646">
    <property type="entry name" value="F-box"/>
    <property type="match status" value="1"/>
</dbReference>
<keyword evidence="1" id="KW-0472">Membrane</keyword>
<reference evidence="3" key="1">
    <citation type="submission" date="2021-01" db="UniProtKB">
        <authorList>
            <consortium name="EnsemblPlants"/>
        </authorList>
    </citation>
    <scope>IDENTIFICATION</scope>
</reference>
<dbReference type="AlphaFoldDB" id="A0A7N0ZXA4"/>
<name>A0A7N0ZXA4_KALFE</name>
<evidence type="ECO:0000256" key="1">
    <source>
        <dbReference type="SAM" id="Phobius"/>
    </source>
</evidence>
<evidence type="ECO:0000259" key="2">
    <source>
        <dbReference type="PROSITE" id="PS50181"/>
    </source>
</evidence>
<protein>
    <recommendedName>
        <fullName evidence="2">F-box domain-containing protein</fullName>
    </recommendedName>
</protein>
<sequence>MSRETSPRSVFDSLPDELLVSIISLLPFKDAVRTSILAKRWISIWRHTKNIELNQNFFIKEGVSVYDLLLRQGPRGIAPFPDFAANFLNKYKGGDITSFNLVLADIAVFLGVIMKAYVQFAISRQTKHLTVNLTQPIWMLQRLPFRPMPIMCMPDRFYRHCDQYESLTLSGIKVIFYPYTNFAVLRSVSLAWIRLGDDDITQLVAESPCLQDLRLANCWGFDIEIQSDSLKTLVVDKCTLDQVAVSVLAPNLKLFVYSGLFGDLNFNCNVPNLEEVYIDYDMEEDFEHYWTIMYNQYWQFRNVRVLQVCSFVLQVISQAQCETRYLFL</sequence>